<dbReference type="Proteomes" id="UP000197138">
    <property type="component" value="Unassembled WGS sequence"/>
</dbReference>
<sequence length="64" mass="7000">METPVAEYLIQGIEESGEIDSGVQFAVEKGVKHLELNCYNSDHKIQHPGFSSSIVLLKSQSGSH</sequence>
<accession>A0A218W9E6</accession>
<evidence type="ECO:0000313" key="1">
    <source>
        <dbReference type="EMBL" id="OWM69173.1"/>
    </source>
</evidence>
<proteinExistence type="predicted"/>
<reference evidence="2" key="1">
    <citation type="journal article" date="2017" name="Plant J.">
        <title>The pomegranate (Punica granatum L.) genome and the genomics of punicalagin biosynthesis.</title>
        <authorList>
            <person name="Qin G."/>
            <person name="Xu C."/>
            <person name="Ming R."/>
            <person name="Tang H."/>
            <person name="Guyot R."/>
            <person name="Kramer E.M."/>
            <person name="Hu Y."/>
            <person name="Yi X."/>
            <person name="Qi Y."/>
            <person name="Xu X."/>
            <person name="Gao Z."/>
            <person name="Pan H."/>
            <person name="Jian J."/>
            <person name="Tian Y."/>
            <person name="Yue Z."/>
            <person name="Xu Y."/>
        </authorList>
    </citation>
    <scope>NUCLEOTIDE SEQUENCE [LARGE SCALE GENOMIC DNA]</scope>
    <source>
        <strain evidence="2">cv. Dabenzi</strain>
    </source>
</reference>
<evidence type="ECO:0000313" key="2">
    <source>
        <dbReference type="Proteomes" id="UP000197138"/>
    </source>
</evidence>
<name>A0A218W9E6_PUNGR</name>
<dbReference type="EMBL" id="MTKT01004939">
    <property type="protein sequence ID" value="OWM69173.1"/>
    <property type="molecule type" value="Genomic_DNA"/>
</dbReference>
<protein>
    <submittedName>
        <fullName evidence="1">Uncharacterized protein</fullName>
    </submittedName>
</protein>
<comment type="caution">
    <text evidence="1">The sequence shown here is derived from an EMBL/GenBank/DDBJ whole genome shotgun (WGS) entry which is preliminary data.</text>
</comment>
<dbReference type="AlphaFoldDB" id="A0A218W9E6"/>
<gene>
    <name evidence="1" type="ORF">CDL15_Pgr025360</name>
</gene>
<organism evidence="1 2">
    <name type="scientific">Punica granatum</name>
    <name type="common">Pomegranate</name>
    <dbReference type="NCBI Taxonomy" id="22663"/>
    <lineage>
        <taxon>Eukaryota</taxon>
        <taxon>Viridiplantae</taxon>
        <taxon>Streptophyta</taxon>
        <taxon>Embryophyta</taxon>
        <taxon>Tracheophyta</taxon>
        <taxon>Spermatophyta</taxon>
        <taxon>Magnoliopsida</taxon>
        <taxon>eudicotyledons</taxon>
        <taxon>Gunneridae</taxon>
        <taxon>Pentapetalae</taxon>
        <taxon>rosids</taxon>
        <taxon>malvids</taxon>
        <taxon>Myrtales</taxon>
        <taxon>Lythraceae</taxon>
        <taxon>Punica</taxon>
    </lineage>
</organism>